<accession>A0A6A6EET3</accession>
<evidence type="ECO:0000313" key="2">
    <source>
        <dbReference type="Proteomes" id="UP000800200"/>
    </source>
</evidence>
<evidence type="ECO:0000313" key="1">
    <source>
        <dbReference type="EMBL" id="KAF2190557.1"/>
    </source>
</evidence>
<name>A0A6A6EET3_9PEZI</name>
<organism evidence="1 2">
    <name type="scientific">Zopfia rhizophila CBS 207.26</name>
    <dbReference type="NCBI Taxonomy" id="1314779"/>
    <lineage>
        <taxon>Eukaryota</taxon>
        <taxon>Fungi</taxon>
        <taxon>Dikarya</taxon>
        <taxon>Ascomycota</taxon>
        <taxon>Pezizomycotina</taxon>
        <taxon>Dothideomycetes</taxon>
        <taxon>Dothideomycetes incertae sedis</taxon>
        <taxon>Zopfiaceae</taxon>
        <taxon>Zopfia</taxon>
    </lineage>
</organism>
<reference evidence="1" key="1">
    <citation type="journal article" date="2020" name="Stud. Mycol.">
        <title>101 Dothideomycetes genomes: a test case for predicting lifestyles and emergence of pathogens.</title>
        <authorList>
            <person name="Haridas S."/>
            <person name="Albert R."/>
            <person name="Binder M."/>
            <person name="Bloem J."/>
            <person name="Labutti K."/>
            <person name="Salamov A."/>
            <person name="Andreopoulos B."/>
            <person name="Baker S."/>
            <person name="Barry K."/>
            <person name="Bills G."/>
            <person name="Bluhm B."/>
            <person name="Cannon C."/>
            <person name="Castanera R."/>
            <person name="Culley D."/>
            <person name="Daum C."/>
            <person name="Ezra D."/>
            <person name="Gonzalez J."/>
            <person name="Henrissat B."/>
            <person name="Kuo A."/>
            <person name="Liang C."/>
            <person name="Lipzen A."/>
            <person name="Lutzoni F."/>
            <person name="Magnuson J."/>
            <person name="Mondo S."/>
            <person name="Nolan M."/>
            <person name="Ohm R."/>
            <person name="Pangilinan J."/>
            <person name="Park H.-J."/>
            <person name="Ramirez L."/>
            <person name="Alfaro M."/>
            <person name="Sun H."/>
            <person name="Tritt A."/>
            <person name="Yoshinaga Y."/>
            <person name="Zwiers L.-H."/>
            <person name="Turgeon B."/>
            <person name="Goodwin S."/>
            <person name="Spatafora J."/>
            <person name="Crous P."/>
            <person name="Grigoriev I."/>
        </authorList>
    </citation>
    <scope>NUCLEOTIDE SEQUENCE</scope>
    <source>
        <strain evidence="1">CBS 207.26</strain>
    </source>
</reference>
<dbReference type="Proteomes" id="UP000800200">
    <property type="component" value="Unassembled WGS sequence"/>
</dbReference>
<dbReference type="EMBL" id="ML994618">
    <property type="protein sequence ID" value="KAF2190557.1"/>
    <property type="molecule type" value="Genomic_DNA"/>
</dbReference>
<protein>
    <submittedName>
        <fullName evidence="1">Uncharacterized protein</fullName>
    </submittedName>
</protein>
<proteinExistence type="predicted"/>
<dbReference type="AlphaFoldDB" id="A0A6A6EET3"/>
<sequence length="104" mass="11656">MVSDPDNMLLGDDKTIFSVAWEEKLTIHISQSPGRTPVCEFILPKFTSHTQIFASSILVGVKLQCYLLMQLAYWSSVCEALKSRDTKKDTSGNTHLQTLCCSEQ</sequence>
<dbReference type="OrthoDB" id="3231000at2759"/>
<keyword evidence="2" id="KW-1185">Reference proteome</keyword>
<gene>
    <name evidence="1" type="ORF">K469DRAFT_387931</name>
</gene>